<protein>
    <submittedName>
        <fullName evidence="1">Tetratricopeptide (TPR) repeat protein</fullName>
    </submittedName>
</protein>
<proteinExistence type="predicted"/>
<accession>A0ABT9VCT9</accession>
<organism evidence="1 2">
    <name type="scientific">Alkalibacillus salilacus</name>
    <dbReference type="NCBI Taxonomy" id="284582"/>
    <lineage>
        <taxon>Bacteria</taxon>
        <taxon>Bacillati</taxon>
        <taxon>Bacillota</taxon>
        <taxon>Bacilli</taxon>
        <taxon>Bacillales</taxon>
        <taxon>Bacillaceae</taxon>
        <taxon>Alkalibacillus</taxon>
    </lineage>
</organism>
<dbReference type="SUPFAM" id="SSF116965">
    <property type="entry name" value="Hypothetical protein MPN330"/>
    <property type="match status" value="1"/>
</dbReference>
<keyword evidence="2" id="KW-1185">Reference proteome</keyword>
<dbReference type="Proteomes" id="UP001224359">
    <property type="component" value="Unassembled WGS sequence"/>
</dbReference>
<name>A0ABT9VCT9_9BACI</name>
<dbReference type="SUPFAM" id="SSF48452">
    <property type="entry name" value="TPR-like"/>
    <property type="match status" value="1"/>
</dbReference>
<dbReference type="InterPro" id="IPR011990">
    <property type="entry name" value="TPR-like_helical_dom_sf"/>
</dbReference>
<sequence length="331" mass="39360">MSDEKQDVVMFPGWRKELENKTYEAIQKKYYEEALLHIKKLEDFNEASHDIITAKVIAYVELARYDEAISLCRRLMREDQDHYYKYLHIYLTILFQTSQYQDLIDLLDEIFETETVPFEYQDAFQQLYDVSADMRASASETESVEHINHFIEALENGNFQEQWKLLSYHRKHEVDPYLEMVKPYLSDTRLNPVIKTGILQWFMEEKVEEAVEVEKFGESDHVRPGELSDVLDTSFAKSVIHYLDDVEQNDPTLFEFLKQILYRYLYIKFPFVPQPTQNNVTDLGEAVLLLAQQYLQLNEGVDKHQEATPEQQEWMKDIEQLEKIYFSQIGE</sequence>
<comment type="caution">
    <text evidence="1">The sequence shown here is derived from an EMBL/GenBank/DDBJ whole genome shotgun (WGS) entry which is preliminary data.</text>
</comment>
<dbReference type="Gene3D" id="1.25.40.10">
    <property type="entry name" value="Tetratricopeptide repeat domain"/>
    <property type="match status" value="1"/>
</dbReference>
<gene>
    <name evidence="1" type="ORF">J2S77_000737</name>
</gene>
<reference evidence="1 2" key="1">
    <citation type="submission" date="2023-07" db="EMBL/GenBank/DDBJ databases">
        <title>Genomic Encyclopedia of Type Strains, Phase IV (KMG-IV): sequencing the most valuable type-strain genomes for metagenomic binning, comparative biology and taxonomic classification.</title>
        <authorList>
            <person name="Goeker M."/>
        </authorList>
    </citation>
    <scope>NUCLEOTIDE SEQUENCE [LARGE SCALE GENOMIC DNA]</scope>
    <source>
        <strain evidence="1 2">DSM 16460</strain>
    </source>
</reference>
<dbReference type="RefSeq" id="WP_306974742.1">
    <property type="nucleotide sequence ID" value="NZ_JAUSTQ010000002.1"/>
</dbReference>
<evidence type="ECO:0000313" key="1">
    <source>
        <dbReference type="EMBL" id="MDQ0158781.1"/>
    </source>
</evidence>
<evidence type="ECO:0000313" key="2">
    <source>
        <dbReference type="Proteomes" id="UP001224359"/>
    </source>
</evidence>
<dbReference type="EMBL" id="JAUSTQ010000002">
    <property type="protein sequence ID" value="MDQ0158781.1"/>
    <property type="molecule type" value="Genomic_DNA"/>
</dbReference>